<name>A0A8X8DI08_POPTO</name>
<dbReference type="AlphaFoldDB" id="A0A8X8DI08"/>
<feature type="transmembrane region" description="Helical" evidence="4">
    <location>
        <begin position="20"/>
        <end position="41"/>
    </location>
</feature>
<dbReference type="GO" id="GO:0005737">
    <property type="term" value="C:cytoplasm"/>
    <property type="evidence" value="ECO:0007669"/>
    <property type="project" value="UniProtKB-SubCell"/>
</dbReference>
<keyword evidence="4" id="KW-0472">Membrane</keyword>
<dbReference type="PROSITE" id="PS51207">
    <property type="entry name" value="PXA"/>
    <property type="match status" value="1"/>
</dbReference>
<accession>A0A8X8DI08</accession>
<feature type="compositionally biased region" description="Basic and acidic residues" evidence="3">
    <location>
        <begin position="939"/>
        <end position="950"/>
    </location>
</feature>
<proteinExistence type="predicted"/>
<dbReference type="PROSITE" id="PS50195">
    <property type="entry name" value="PX"/>
    <property type="match status" value="1"/>
</dbReference>
<dbReference type="InterPro" id="IPR003114">
    <property type="entry name" value="Phox_assoc"/>
</dbReference>
<comment type="subcellular location">
    <subcellularLocation>
        <location evidence="1">Cytoplasm</location>
    </subcellularLocation>
</comment>
<organism evidence="7 8">
    <name type="scientific">Populus tomentosa</name>
    <name type="common">Chinese white poplar</name>
    <dbReference type="NCBI Taxonomy" id="118781"/>
    <lineage>
        <taxon>Eukaryota</taxon>
        <taxon>Viridiplantae</taxon>
        <taxon>Streptophyta</taxon>
        <taxon>Embryophyta</taxon>
        <taxon>Tracheophyta</taxon>
        <taxon>Spermatophyta</taxon>
        <taxon>Magnoliopsida</taxon>
        <taxon>eudicotyledons</taxon>
        <taxon>Gunneridae</taxon>
        <taxon>Pentapetalae</taxon>
        <taxon>rosids</taxon>
        <taxon>fabids</taxon>
        <taxon>Malpighiales</taxon>
        <taxon>Salicaceae</taxon>
        <taxon>Saliceae</taxon>
        <taxon>Populus</taxon>
    </lineage>
</organism>
<dbReference type="Proteomes" id="UP000886885">
    <property type="component" value="Chromosome 1A"/>
</dbReference>
<feature type="compositionally biased region" description="Basic residues" evidence="3">
    <location>
        <begin position="611"/>
        <end position="636"/>
    </location>
</feature>
<dbReference type="OrthoDB" id="120967at2759"/>
<evidence type="ECO:0000259" key="5">
    <source>
        <dbReference type="PROSITE" id="PS50195"/>
    </source>
</evidence>
<dbReference type="InterPro" id="IPR001683">
    <property type="entry name" value="PX_dom"/>
</dbReference>
<feature type="region of interest" description="Disordered" evidence="3">
    <location>
        <begin position="470"/>
        <end position="504"/>
    </location>
</feature>
<feature type="domain" description="PXA" evidence="6">
    <location>
        <begin position="148"/>
        <end position="332"/>
    </location>
</feature>
<dbReference type="InterPro" id="IPR013937">
    <property type="entry name" value="Sorting_nexin_C"/>
</dbReference>
<dbReference type="SMART" id="SM00312">
    <property type="entry name" value="PX"/>
    <property type="match status" value="1"/>
</dbReference>
<feature type="compositionally biased region" description="Basic and acidic residues" evidence="3">
    <location>
        <begin position="911"/>
        <end position="932"/>
    </location>
</feature>
<evidence type="ECO:0000259" key="6">
    <source>
        <dbReference type="PROSITE" id="PS51207"/>
    </source>
</evidence>
<feature type="compositionally biased region" description="Low complexity" evidence="3">
    <location>
        <begin position="482"/>
        <end position="496"/>
    </location>
</feature>
<feature type="region of interest" description="Disordered" evidence="3">
    <location>
        <begin position="601"/>
        <end position="642"/>
    </location>
</feature>
<comment type="caution">
    <text evidence="7">The sequence shown here is derived from an EMBL/GenBank/DDBJ whole genome shotgun (WGS) entry which is preliminary data.</text>
</comment>
<evidence type="ECO:0000256" key="1">
    <source>
        <dbReference type="ARBA" id="ARBA00004496"/>
    </source>
</evidence>
<keyword evidence="4" id="KW-1133">Transmembrane helix</keyword>
<feature type="domain" description="PX" evidence="5">
    <location>
        <begin position="721"/>
        <end position="833"/>
    </location>
</feature>
<evidence type="ECO:0000256" key="3">
    <source>
        <dbReference type="SAM" id="MobiDB-lite"/>
    </source>
</evidence>
<feature type="compositionally biased region" description="Basic and acidic residues" evidence="3">
    <location>
        <begin position="384"/>
        <end position="397"/>
    </location>
</feature>
<keyword evidence="8" id="KW-1185">Reference proteome</keyword>
<reference evidence="7" key="1">
    <citation type="journal article" date="2020" name="bioRxiv">
        <title>Hybrid origin of Populus tomentosa Carr. identified through genome sequencing and phylogenomic analysis.</title>
        <authorList>
            <person name="An X."/>
            <person name="Gao K."/>
            <person name="Chen Z."/>
            <person name="Li J."/>
            <person name="Yang X."/>
            <person name="Yang X."/>
            <person name="Zhou J."/>
            <person name="Guo T."/>
            <person name="Zhao T."/>
            <person name="Huang S."/>
            <person name="Miao D."/>
            <person name="Khan W.U."/>
            <person name="Rao P."/>
            <person name="Ye M."/>
            <person name="Lei B."/>
            <person name="Liao W."/>
            <person name="Wang J."/>
            <person name="Ji L."/>
            <person name="Li Y."/>
            <person name="Guo B."/>
            <person name="Mustafa N.S."/>
            <person name="Li S."/>
            <person name="Yun Q."/>
            <person name="Keller S.R."/>
            <person name="Mao J."/>
            <person name="Zhang R."/>
            <person name="Strauss S.H."/>
        </authorList>
    </citation>
    <scope>NUCLEOTIDE SEQUENCE</scope>
    <source>
        <strain evidence="7">GM15</strain>
        <tissue evidence="7">Leaf</tissue>
    </source>
</reference>
<dbReference type="PANTHER" id="PTHR22999:SF28">
    <property type="entry name" value="PHOX (PX) DOMAIN-CONTAINING PROTEIN"/>
    <property type="match status" value="1"/>
</dbReference>
<keyword evidence="4" id="KW-0812">Transmembrane</keyword>
<dbReference type="InterPro" id="IPR051837">
    <property type="entry name" value="SortingNexin/PXDomain-PKLike"/>
</dbReference>
<evidence type="ECO:0000256" key="4">
    <source>
        <dbReference type="SAM" id="Phobius"/>
    </source>
</evidence>
<feature type="compositionally biased region" description="Polar residues" evidence="3">
    <location>
        <begin position="404"/>
        <end position="422"/>
    </location>
</feature>
<dbReference type="EMBL" id="JAAWWB010000001">
    <property type="protein sequence ID" value="KAG6792340.1"/>
    <property type="molecule type" value="Genomic_DNA"/>
</dbReference>
<gene>
    <name evidence="7" type="ORF">POTOM_001485</name>
</gene>
<dbReference type="GO" id="GO:0035091">
    <property type="term" value="F:phosphatidylinositol binding"/>
    <property type="evidence" value="ECO:0007669"/>
    <property type="project" value="InterPro"/>
</dbReference>
<feature type="region of interest" description="Disordered" evidence="3">
    <location>
        <begin position="897"/>
        <end position="971"/>
    </location>
</feature>
<keyword evidence="2" id="KW-0963">Cytoplasm</keyword>
<protein>
    <submittedName>
        <fullName evidence="7">Uncharacterized protein</fullName>
    </submittedName>
</protein>
<dbReference type="Pfam" id="PF08628">
    <property type="entry name" value="Nexin_C"/>
    <property type="match status" value="1"/>
</dbReference>
<evidence type="ECO:0000256" key="2">
    <source>
        <dbReference type="ARBA" id="ARBA00022490"/>
    </source>
</evidence>
<evidence type="ECO:0000313" key="7">
    <source>
        <dbReference type="EMBL" id="KAG6792340.1"/>
    </source>
</evidence>
<dbReference type="Pfam" id="PF02194">
    <property type="entry name" value="PXA"/>
    <property type="match status" value="1"/>
</dbReference>
<dbReference type="Pfam" id="PF00787">
    <property type="entry name" value="PX"/>
    <property type="match status" value="1"/>
</dbReference>
<dbReference type="SMART" id="SM00313">
    <property type="entry name" value="PXA"/>
    <property type="match status" value="1"/>
</dbReference>
<feature type="region of interest" description="Disordered" evidence="3">
    <location>
        <begin position="373"/>
        <end position="425"/>
    </location>
</feature>
<dbReference type="PANTHER" id="PTHR22999">
    <property type="entry name" value="PX SERINE/THREONINE KINASE PXK"/>
    <property type="match status" value="1"/>
</dbReference>
<evidence type="ECO:0000313" key="8">
    <source>
        <dbReference type="Proteomes" id="UP000886885"/>
    </source>
</evidence>
<sequence>MNTQRQVIVRDLMDEGKKRIVVLVICVVGLSYLMSCVLEMAPLPFSGIISGRSDCTSNGVSEGRNIIIGTYSQLPFSVTSSSVWVNLPAAASLIILLRYFTMDYEMRKKAAAYNNKPASAKSSALPQNKSLELTRVVEKSDWRRKVNSPVVEDAIDHLTRHLVSEWVADLWYSRLTPDKEGPEELVQLMNGVLGEFSSRMRNVNLIDLLTRDLINLICTHLELFRASQAKIDNQQSGLLTIDERDKELRLVLAAENKLHPALFSAEAEHKVLQHLMDGLISFTFKSADLQCSFFRYVVRELLACAVMRPVLNLASPRFINERIENFIISKANQRVAAAQEASHSKPNGSSRISSDHFSRFLDPTGTGVELTQLKTNQSRSGPEAPEKDKVNGSHISKDPLLSIDTPSSRTWSSLSKNSQINNEGEIERHLSGREWGEMFDMMSRRKTAALAPENFENMWTKGRNYRKKEGENQAIKHAPQNSSASKSITSDYSKSKSNSKKDDVTKLDASLAHNDQSVGTEQSTVENPQHHVNQNMSNHSLFSSLRDGIQSLMHVDGTESGSTSSYTSEEEDVNFVTGLDSPGTKVWDGKTNRNLAVSHIHHPLENPDGHRAKKTGRGHAHYQRLSRPQSGRKRSRPSTQKVPVWQEIERTSFLSGDGQDILSLKGHAKADDFSDDSEVENLDRVYSGSTACSSATSVFIPESHTLNDNSLKHSLMVDAFYKLRCEVLGANIVKSDSKTFAVYSLSVTDVNNNSWSIKRRFRHFEELHRRLKEYPEYSLHLPPKHFLSTGLDMPVIKERCKLLDRYLKRLLQLPTISGSIEVWDFLSVDSQTYAFSNSFSIIETLSVDLDDKPSEKSKRVSNFIGPTTDSLSTRKEQLSAECKESILQTKHALGVDGAQMISKDTPQSPVRKSDKEFGKSFKDPGCDSDTQKKASSARNLEKNIKGREGDSLEEMSASLNDSANDPMLPTEWAPPNLTVPILDLIDVIFQLQDGGWIRRQAFWVAKQILQLGMGDALDDWLIEKIQLLRRGSVVASGIKRVEQILWPDGIFITKHPKRRPPPHQPSEVSSPKLIYPHGQQPMEVSSPKFSNEQQQQDAARRAKLVYELMIDNAPAAIVSLVGRKEYEQCAKDLYFFLQSSVCMKQLAFDLLELLLLTAFPELDYVFRQLHEEKHKFGEFKPN</sequence>